<evidence type="ECO:0000313" key="3">
    <source>
        <dbReference type="Proteomes" id="UP001153709"/>
    </source>
</evidence>
<feature type="domain" description="Anticodon-binding" evidence="1">
    <location>
        <begin position="176"/>
        <end position="260"/>
    </location>
</feature>
<evidence type="ECO:0000259" key="1">
    <source>
        <dbReference type="Pfam" id="PF03129"/>
    </source>
</evidence>
<dbReference type="InterPro" id="IPR045864">
    <property type="entry name" value="aa-tRNA-synth_II/BPL/LPL"/>
</dbReference>
<dbReference type="InterPro" id="IPR004154">
    <property type="entry name" value="Anticodon-bd"/>
</dbReference>
<dbReference type="PANTHER" id="PTHR10745:SF8">
    <property type="entry name" value="DNA POLYMERASE SUBUNIT GAMMA-2, MITOCHONDRIAL"/>
    <property type="match status" value="1"/>
</dbReference>
<dbReference type="InterPro" id="IPR027031">
    <property type="entry name" value="Gly-tRNA_synthase/POLG2"/>
</dbReference>
<reference evidence="2" key="1">
    <citation type="submission" date="2022-01" db="EMBL/GenBank/DDBJ databases">
        <authorList>
            <person name="King R."/>
        </authorList>
    </citation>
    <scope>NUCLEOTIDE SEQUENCE</scope>
</reference>
<dbReference type="OrthoDB" id="5394539at2759"/>
<dbReference type="SUPFAM" id="SSF52954">
    <property type="entry name" value="Class II aaRS ABD-related"/>
    <property type="match status" value="1"/>
</dbReference>
<dbReference type="Gene3D" id="3.40.50.800">
    <property type="entry name" value="Anticodon-binding domain"/>
    <property type="match status" value="1"/>
</dbReference>
<dbReference type="Gene3D" id="3.30.930.10">
    <property type="entry name" value="Bira Bifunctional Protein, Domain 2"/>
    <property type="match status" value="2"/>
</dbReference>
<dbReference type="EMBL" id="OU898283">
    <property type="protein sequence ID" value="CAG9839687.1"/>
    <property type="molecule type" value="Genomic_DNA"/>
</dbReference>
<dbReference type="AlphaFoldDB" id="A0A9N9XK25"/>
<accession>A0A9N9XK25</accession>
<dbReference type="Pfam" id="PF03129">
    <property type="entry name" value="HGTP_anticodon"/>
    <property type="match status" value="1"/>
</dbReference>
<gene>
    <name evidence="2" type="ORF">DIABBA_LOCUS12429</name>
</gene>
<protein>
    <recommendedName>
        <fullName evidence="1">Anticodon-binding domain-containing protein</fullName>
    </recommendedName>
</protein>
<dbReference type="InterPro" id="IPR036621">
    <property type="entry name" value="Anticodon-bd_dom_sf"/>
</dbReference>
<dbReference type="PANTHER" id="PTHR10745">
    <property type="entry name" value="GLYCYL-TRNA SYNTHETASE/DNA POLYMERASE SUBUNIT GAMMA-2"/>
    <property type="match status" value="1"/>
</dbReference>
<dbReference type="GO" id="GO:0005739">
    <property type="term" value="C:mitochondrion"/>
    <property type="evidence" value="ECO:0007669"/>
    <property type="project" value="TreeGrafter"/>
</dbReference>
<proteinExistence type="predicted"/>
<keyword evidence="3" id="KW-1185">Reference proteome</keyword>
<organism evidence="2 3">
    <name type="scientific">Diabrotica balteata</name>
    <name type="common">Banded cucumber beetle</name>
    <dbReference type="NCBI Taxonomy" id="107213"/>
    <lineage>
        <taxon>Eukaryota</taxon>
        <taxon>Metazoa</taxon>
        <taxon>Ecdysozoa</taxon>
        <taxon>Arthropoda</taxon>
        <taxon>Hexapoda</taxon>
        <taxon>Insecta</taxon>
        <taxon>Pterygota</taxon>
        <taxon>Neoptera</taxon>
        <taxon>Endopterygota</taxon>
        <taxon>Coleoptera</taxon>
        <taxon>Polyphaga</taxon>
        <taxon>Cucujiformia</taxon>
        <taxon>Chrysomeloidea</taxon>
        <taxon>Chrysomelidae</taxon>
        <taxon>Galerucinae</taxon>
        <taxon>Diabroticina</taxon>
        <taxon>Diabroticites</taxon>
        <taxon>Diabrotica</taxon>
    </lineage>
</organism>
<sequence length="265" mass="30699">MLKRTLDFATNSGFLKKTVLPKYNIDQFKIGPLGLLLCQNINTEWLYHTLINKELTVCPNEGDIDNTYDFVKILCSNKLPFGITDVKRQKKSFTTDEIVEYYKNATKGERFKERKFVTAHTITSQINLPTIFLNAICDAYQEPVFQDNVRPMFHFHRKLAPFKLSFAMTGSSQAITKELEDLALYLCKQLRANHVSTLYLPSSSRNTLEAQYKQYDQLGIPYTVVLNERTLNDGIANLRSRDTTLKEQVHVTELVTYVEQLFRNY</sequence>
<name>A0A9N9XK25_DIABA</name>
<dbReference type="GO" id="GO:0006264">
    <property type="term" value="P:mitochondrial DNA replication"/>
    <property type="evidence" value="ECO:0007669"/>
    <property type="project" value="TreeGrafter"/>
</dbReference>
<dbReference type="Proteomes" id="UP001153709">
    <property type="component" value="Chromosome 8"/>
</dbReference>
<evidence type="ECO:0000313" key="2">
    <source>
        <dbReference type="EMBL" id="CAG9839687.1"/>
    </source>
</evidence>